<dbReference type="AlphaFoldDB" id="A0A7S1SR84"/>
<evidence type="ECO:0008006" key="2">
    <source>
        <dbReference type="Google" id="ProtNLM"/>
    </source>
</evidence>
<organism evidence="1">
    <name type="scientific">Tetraselmis chuii</name>
    <dbReference type="NCBI Taxonomy" id="63592"/>
    <lineage>
        <taxon>Eukaryota</taxon>
        <taxon>Viridiplantae</taxon>
        <taxon>Chlorophyta</taxon>
        <taxon>core chlorophytes</taxon>
        <taxon>Chlorodendrophyceae</taxon>
        <taxon>Chlorodendrales</taxon>
        <taxon>Chlorodendraceae</taxon>
        <taxon>Tetraselmis</taxon>
    </lineage>
</organism>
<name>A0A7S1SR84_9CHLO</name>
<dbReference type="PANTHER" id="PTHR12773:SF0">
    <property type="entry name" value="MULTIFUNCTIONAL METHYLTRANSFERASE SUBUNIT TRM112-LIKE PROTEIN"/>
    <property type="match status" value="1"/>
</dbReference>
<accession>A0A7S1SR84</accession>
<evidence type="ECO:0000313" key="1">
    <source>
        <dbReference type="EMBL" id="CAD9206573.1"/>
    </source>
</evidence>
<dbReference type="EMBL" id="HBGG01017164">
    <property type="protein sequence ID" value="CAD9206573.1"/>
    <property type="molecule type" value="Transcribed_RNA"/>
</dbReference>
<sequence>MKLLTHNMLACHIKGVKNNYPFKIEAKKVEEREAEFNPEFLRHIFPRLEWTALKEAAETVCQPAKQTGRIGSAISRRRLCFANSLFSCRVFFMRSLYAWSSHAAPGKHMAFAAQRGQARSRDRGGCVHMDNCRGLMWRAVLFVCNSWGRSGCRTA</sequence>
<protein>
    <recommendedName>
        <fullName evidence="2">Multifunctional methyltransferase subunit TRM112-like protein</fullName>
    </recommendedName>
</protein>
<proteinExistence type="predicted"/>
<dbReference type="GO" id="GO:0046982">
    <property type="term" value="F:protein heterodimerization activity"/>
    <property type="evidence" value="ECO:0007669"/>
    <property type="project" value="InterPro"/>
</dbReference>
<dbReference type="Gene3D" id="2.20.25.10">
    <property type="match status" value="1"/>
</dbReference>
<gene>
    <name evidence="1" type="ORF">TCHU04912_LOCUS8809</name>
</gene>
<dbReference type="GO" id="GO:0030488">
    <property type="term" value="P:tRNA methylation"/>
    <property type="evidence" value="ECO:0007669"/>
    <property type="project" value="TreeGrafter"/>
</dbReference>
<dbReference type="GO" id="GO:0070476">
    <property type="term" value="P:rRNA (guanine-N7)-methylation"/>
    <property type="evidence" value="ECO:0007669"/>
    <property type="project" value="TreeGrafter"/>
</dbReference>
<dbReference type="PANTHER" id="PTHR12773">
    <property type="entry name" value="UPF0315 PROTEIN-RELATED"/>
    <property type="match status" value="1"/>
</dbReference>
<reference evidence="1" key="1">
    <citation type="submission" date="2021-01" db="EMBL/GenBank/DDBJ databases">
        <authorList>
            <person name="Corre E."/>
            <person name="Pelletier E."/>
            <person name="Niang G."/>
            <person name="Scheremetjew M."/>
            <person name="Finn R."/>
            <person name="Kale V."/>
            <person name="Holt S."/>
            <person name="Cochrane G."/>
            <person name="Meng A."/>
            <person name="Brown T."/>
            <person name="Cohen L."/>
        </authorList>
    </citation>
    <scope>NUCLEOTIDE SEQUENCE</scope>
    <source>
        <strain evidence="1">PLY429</strain>
    </source>
</reference>
<dbReference type="InterPro" id="IPR039127">
    <property type="entry name" value="Trm112"/>
</dbReference>